<organism evidence="2 3">
    <name type="scientific">Haloterrigena gelatinilytica</name>
    <dbReference type="NCBI Taxonomy" id="2741724"/>
    <lineage>
        <taxon>Archaea</taxon>
        <taxon>Methanobacteriati</taxon>
        <taxon>Methanobacteriota</taxon>
        <taxon>Stenosarchaea group</taxon>
        <taxon>Halobacteria</taxon>
        <taxon>Halobacteriales</taxon>
        <taxon>Natrialbaceae</taxon>
        <taxon>Haloterrigena</taxon>
    </lineage>
</organism>
<dbReference type="InterPro" id="IPR049251">
    <property type="entry name" value="DUF6884"/>
</dbReference>
<dbReference type="Proteomes" id="UP000728647">
    <property type="component" value="Unassembled WGS sequence"/>
</dbReference>
<name>A0A8J8GKW6_9EURY</name>
<sequence length="160" mass="18002">MSILLVQSCSKSKNRPGEPVEALELYSGYFFKIIKKSIRDGKLQDEIDICVLSAEHGLIDTTDEISYYDRRMSADRAAEIRDDVTMELRSRVDENDYHHVIFNLGTEYKAAIGDLSDLSASVQFIEGDGIGYKGHTLKQIIRGDYSSLEMEVRNATAQAD</sequence>
<reference evidence="2" key="1">
    <citation type="submission" date="2020-06" db="EMBL/GenBank/DDBJ databases">
        <title>Haloterrigena sp. nov., an extremely halophilic archaeon isolated from a saline sediment.</title>
        <authorList>
            <person name="Liu B.-B."/>
        </authorList>
    </citation>
    <scope>NUCLEOTIDE SEQUENCE</scope>
    <source>
        <strain evidence="2">SYSU A121-1</strain>
    </source>
</reference>
<gene>
    <name evidence="2" type="ORF">HT576_08925</name>
</gene>
<evidence type="ECO:0000313" key="3">
    <source>
        <dbReference type="Proteomes" id="UP000728647"/>
    </source>
</evidence>
<feature type="domain" description="DUF6884" evidence="1">
    <location>
        <begin position="5"/>
        <end position="136"/>
    </location>
</feature>
<dbReference type="OrthoDB" id="201280at2157"/>
<dbReference type="EMBL" id="JABURA010000001">
    <property type="protein sequence ID" value="NUB91143.1"/>
    <property type="molecule type" value="Genomic_DNA"/>
</dbReference>
<dbReference type="RefSeq" id="WP_174701808.1">
    <property type="nucleotide sequence ID" value="NZ_JABURA010000001.1"/>
</dbReference>
<comment type="caution">
    <text evidence="2">The sequence shown here is derived from an EMBL/GenBank/DDBJ whole genome shotgun (WGS) entry which is preliminary data.</text>
</comment>
<proteinExistence type="predicted"/>
<evidence type="ECO:0000313" key="2">
    <source>
        <dbReference type="EMBL" id="NUB91143.1"/>
    </source>
</evidence>
<protein>
    <recommendedName>
        <fullName evidence="1">DUF6884 domain-containing protein</fullName>
    </recommendedName>
</protein>
<dbReference type="Pfam" id="PF21818">
    <property type="entry name" value="DUF6884"/>
    <property type="match status" value="1"/>
</dbReference>
<accession>A0A8J8GKW6</accession>
<evidence type="ECO:0000259" key="1">
    <source>
        <dbReference type="Pfam" id="PF21818"/>
    </source>
</evidence>
<dbReference type="AlphaFoldDB" id="A0A8J8GKW6"/>